<keyword evidence="4" id="KW-1003">Cell membrane</keyword>
<dbReference type="CDD" id="cd06550">
    <property type="entry name" value="TM_ABC_iron-siderophores_like"/>
    <property type="match status" value="1"/>
</dbReference>
<feature type="transmembrane region" description="Helical" evidence="8">
    <location>
        <begin position="21"/>
        <end position="39"/>
    </location>
</feature>
<dbReference type="AlphaFoldDB" id="A0A645EPR4"/>
<comment type="similarity">
    <text evidence="2">Belongs to the binding-protein-dependent transport system permease family. FecCD subfamily.</text>
</comment>
<name>A0A645EPR4_9ZZZZ</name>
<reference evidence="9" key="1">
    <citation type="submission" date="2019-08" db="EMBL/GenBank/DDBJ databases">
        <authorList>
            <person name="Kucharzyk K."/>
            <person name="Murdoch R.W."/>
            <person name="Higgins S."/>
            <person name="Loffler F."/>
        </authorList>
    </citation>
    <scope>NUCLEOTIDE SEQUENCE</scope>
</reference>
<keyword evidence="5 8" id="KW-0812">Transmembrane</keyword>
<feature type="transmembrane region" description="Helical" evidence="8">
    <location>
        <begin position="103"/>
        <end position="127"/>
    </location>
</feature>
<evidence type="ECO:0000256" key="7">
    <source>
        <dbReference type="ARBA" id="ARBA00023136"/>
    </source>
</evidence>
<evidence type="ECO:0000256" key="1">
    <source>
        <dbReference type="ARBA" id="ARBA00004651"/>
    </source>
</evidence>
<dbReference type="PANTHER" id="PTHR30472:SF25">
    <property type="entry name" value="ABC TRANSPORTER PERMEASE PROTEIN MJ0876-RELATED"/>
    <property type="match status" value="1"/>
</dbReference>
<dbReference type="Pfam" id="PF01032">
    <property type="entry name" value="FecCD"/>
    <property type="match status" value="1"/>
</dbReference>
<feature type="transmembrane region" description="Helical" evidence="8">
    <location>
        <begin position="79"/>
        <end position="97"/>
    </location>
</feature>
<proteinExistence type="inferred from homology"/>
<evidence type="ECO:0000256" key="3">
    <source>
        <dbReference type="ARBA" id="ARBA00022448"/>
    </source>
</evidence>
<comment type="subcellular location">
    <subcellularLocation>
        <location evidence="1">Cell membrane</location>
        <topology evidence="1">Multi-pass membrane protein</topology>
    </subcellularLocation>
</comment>
<dbReference type="PANTHER" id="PTHR30472">
    <property type="entry name" value="FERRIC ENTEROBACTIN TRANSPORT SYSTEM PERMEASE PROTEIN"/>
    <property type="match status" value="1"/>
</dbReference>
<keyword evidence="7 8" id="KW-0472">Membrane</keyword>
<accession>A0A645EPR4</accession>
<dbReference type="InterPro" id="IPR000522">
    <property type="entry name" value="ABC_transptr_permease_BtuC"/>
</dbReference>
<keyword evidence="3" id="KW-0813">Transport</keyword>
<dbReference type="EMBL" id="VSSQ01049357">
    <property type="protein sequence ID" value="MPN03436.1"/>
    <property type="molecule type" value="Genomic_DNA"/>
</dbReference>
<feature type="transmembrane region" description="Helical" evidence="8">
    <location>
        <begin position="148"/>
        <end position="167"/>
    </location>
</feature>
<protein>
    <submittedName>
        <fullName evidence="9">Iron-uptake system permease protein FeuC</fullName>
    </submittedName>
</protein>
<keyword evidence="6 8" id="KW-1133">Transmembrane helix</keyword>
<evidence type="ECO:0000313" key="9">
    <source>
        <dbReference type="EMBL" id="MPN03436.1"/>
    </source>
</evidence>
<evidence type="ECO:0000256" key="5">
    <source>
        <dbReference type="ARBA" id="ARBA00022692"/>
    </source>
</evidence>
<evidence type="ECO:0000256" key="6">
    <source>
        <dbReference type="ARBA" id="ARBA00022989"/>
    </source>
</evidence>
<feature type="transmembrane region" description="Helical" evidence="8">
    <location>
        <begin position="264"/>
        <end position="282"/>
    </location>
</feature>
<organism evidence="9">
    <name type="scientific">bioreactor metagenome</name>
    <dbReference type="NCBI Taxonomy" id="1076179"/>
    <lineage>
        <taxon>unclassified sequences</taxon>
        <taxon>metagenomes</taxon>
        <taxon>ecological metagenomes</taxon>
    </lineage>
</organism>
<evidence type="ECO:0000256" key="4">
    <source>
        <dbReference type="ARBA" id="ARBA00022475"/>
    </source>
</evidence>
<evidence type="ECO:0000256" key="2">
    <source>
        <dbReference type="ARBA" id="ARBA00007935"/>
    </source>
</evidence>
<dbReference type="SUPFAM" id="SSF81345">
    <property type="entry name" value="ABC transporter involved in vitamin B12 uptake, BtuC"/>
    <property type="match status" value="1"/>
</dbReference>
<dbReference type="FunFam" id="1.10.3470.10:FF:000001">
    <property type="entry name" value="Vitamin B12 ABC transporter permease BtuC"/>
    <property type="match status" value="1"/>
</dbReference>
<dbReference type="GO" id="GO:0005886">
    <property type="term" value="C:plasma membrane"/>
    <property type="evidence" value="ECO:0007669"/>
    <property type="project" value="UniProtKB-SubCell"/>
</dbReference>
<comment type="caution">
    <text evidence="9">The sequence shown here is derived from an EMBL/GenBank/DDBJ whole genome shotgun (WGS) entry which is preliminary data.</text>
</comment>
<sequence length="290" mass="30543">MLGNGRRANQAYIILQLRLPRILGSFFCGAALGVAGAVFQAALHNSMADPFILGISSGASFGVALALFLGLAPLFGFPLSALAGALATTILIIGLASRRRGSSTTLLLTGVGVNYILSSAMTLLMFLHKEQYQRILFWTLGSFSSSTYTQVGVIASAFLLLFVVLRVSHQNLDMLLLDESSARAGGLSVAKVRTSFLLLASFATALCVAYFGVIGFIGLMAPHVSRLLVGPKHAKLLAPSALVGGLLLLASDTLSRILLPSGELPVGIITSLIGVPLFIHLLRKGRFLYA</sequence>
<dbReference type="Gene3D" id="1.10.3470.10">
    <property type="entry name" value="ABC transporter involved in vitamin B12 uptake, BtuC"/>
    <property type="match status" value="1"/>
</dbReference>
<evidence type="ECO:0000256" key="8">
    <source>
        <dbReference type="SAM" id="Phobius"/>
    </source>
</evidence>
<gene>
    <name evidence="9" type="primary">feuC_9</name>
    <name evidence="9" type="ORF">SDC9_150666</name>
</gene>
<feature type="transmembrane region" description="Helical" evidence="8">
    <location>
        <begin position="196"/>
        <end position="224"/>
    </location>
</feature>
<dbReference type="InterPro" id="IPR037294">
    <property type="entry name" value="ABC_BtuC-like"/>
</dbReference>
<dbReference type="GO" id="GO:0022857">
    <property type="term" value="F:transmembrane transporter activity"/>
    <property type="evidence" value="ECO:0007669"/>
    <property type="project" value="InterPro"/>
</dbReference>